<dbReference type="InterPro" id="IPR028846">
    <property type="entry name" value="Recoverin"/>
</dbReference>
<dbReference type="InterPro" id="IPR011992">
    <property type="entry name" value="EF-hand-dom_pair"/>
</dbReference>
<dbReference type="SMART" id="SM00054">
    <property type="entry name" value="EFh"/>
    <property type="match status" value="3"/>
</dbReference>
<feature type="compositionally biased region" description="Low complexity" evidence="7">
    <location>
        <begin position="1"/>
        <end position="12"/>
    </location>
</feature>
<evidence type="ECO:0000256" key="1">
    <source>
        <dbReference type="ARBA" id="ARBA00006049"/>
    </source>
</evidence>
<dbReference type="AlphaFoldDB" id="A0A7S0NTK0"/>
<feature type="region of interest" description="Disordered" evidence="7">
    <location>
        <begin position="1"/>
        <end position="24"/>
    </location>
</feature>
<evidence type="ECO:0000256" key="4">
    <source>
        <dbReference type="ARBA" id="ARBA00022737"/>
    </source>
</evidence>
<dbReference type="PANTHER" id="PTHR23055:SF178">
    <property type="entry name" value="NEUROCALCIN HOMOLOG"/>
    <property type="match status" value="1"/>
</dbReference>
<keyword evidence="2" id="KW-0519">Myristate</keyword>
<evidence type="ECO:0000256" key="5">
    <source>
        <dbReference type="ARBA" id="ARBA00022837"/>
    </source>
</evidence>
<protein>
    <recommendedName>
        <fullName evidence="8">EF-hand domain-containing protein</fullName>
    </recommendedName>
</protein>
<gene>
    <name evidence="9" type="ORF">CLEP1334_LOCUS7548</name>
</gene>
<dbReference type="PROSITE" id="PS50222">
    <property type="entry name" value="EF_HAND_2"/>
    <property type="match status" value="3"/>
</dbReference>
<comment type="similarity">
    <text evidence="1">Belongs to the recoverin family.</text>
</comment>
<dbReference type="GO" id="GO:0005509">
    <property type="term" value="F:calcium ion binding"/>
    <property type="evidence" value="ECO:0007669"/>
    <property type="project" value="InterPro"/>
</dbReference>
<dbReference type="InterPro" id="IPR018247">
    <property type="entry name" value="EF_Hand_1_Ca_BS"/>
</dbReference>
<evidence type="ECO:0000256" key="7">
    <source>
        <dbReference type="SAM" id="MobiDB-lite"/>
    </source>
</evidence>
<evidence type="ECO:0000256" key="6">
    <source>
        <dbReference type="ARBA" id="ARBA00023288"/>
    </source>
</evidence>
<accession>A0A7S0NTK0</accession>
<keyword evidence="5" id="KW-0106">Calcium</keyword>
<dbReference type="CDD" id="cd00051">
    <property type="entry name" value="EFh"/>
    <property type="match status" value="2"/>
</dbReference>
<dbReference type="PANTHER" id="PTHR23055">
    <property type="entry name" value="CALCIUM BINDING PROTEINS"/>
    <property type="match status" value="1"/>
</dbReference>
<feature type="domain" description="EF-hand" evidence="8">
    <location>
        <begin position="127"/>
        <end position="162"/>
    </location>
</feature>
<dbReference type="PRINTS" id="PR00450">
    <property type="entry name" value="RECOVERIN"/>
</dbReference>
<feature type="domain" description="EF-hand" evidence="8">
    <location>
        <begin position="177"/>
        <end position="212"/>
    </location>
</feature>
<feature type="domain" description="EF-hand" evidence="8">
    <location>
        <begin position="91"/>
        <end position="126"/>
    </location>
</feature>
<evidence type="ECO:0000256" key="3">
    <source>
        <dbReference type="ARBA" id="ARBA00022723"/>
    </source>
</evidence>
<proteinExistence type="inferred from homology"/>
<dbReference type="SUPFAM" id="SSF47473">
    <property type="entry name" value="EF-hand"/>
    <property type="match status" value="1"/>
</dbReference>
<dbReference type="Gene3D" id="1.10.238.10">
    <property type="entry name" value="EF-hand"/>
    <property type="match status" value="1"/>
</dbReference>
<keyword evidence="4" id="KW-0677">Repeat</keyword>
<dbReference type="InterPro" id="IPR002048">
    <property type="entry name" value="EF_hand_dom"/>
</dbReference>
<keyword evidence="6" id="KW-0449">Lipoprotein</keyword>
<evidence type="ECO:0000256" key="2">
    <source>
        <dbReference type="ARBA" id="ARBA00022707"/>
    </source>
</evidence>
<dbReference type="Pfam" id="PF00036">
    <property type="entry name" value="EF-hand_1"/>
    <property type="match status" value="1"/>
</dbReference>
<organism evidence="9">
    <name type="scientific">Calcidiscus leptoporus</name>
    <dbReference type="NCBI Taxonomy" id="127549"/>
    <lineage>
        <taxon>Eukaryota</taxon>
        <taxon>Haptista</taxon>
        <taxon>Haptophyta</taxon>
        <taxon>Prymnesiophyceae</taxon>
        <taxon>Coccolithales</taxon>
        <taxon>Calcidiscaceae</taxon>
        <taxon>Calcidiscus</taxon>
    </lineage>
</organism>
<dbReference type="PROSITE" id="PS00018">
    <property type="entry name" value="EF_HAND_1"/>
    <property type="match status" value="2"/>
</dbReference>
<evidence type="ECO:0000313" key="9">
    <source>
        <dbReference type="EMBL" id="CAD8532296.1"/>
    </source>
</evidence>
<name>A0A7S0NTK0_9EUKA</name>
<dbReference type="EMBL" id="HBER01015030">
    <property type="protein sequence ID" value="CAD8532296.1"/>
    <property type="molecule type" value="Transcribed_RNA"/>
</dbReference>
<keyword evidence="3" id="KW-0479">Metal-binding</keyword>
<sequence>MGAEFSSVAGGEKAAGGGVSSKSSEFSSLNYASKGPMSFSYASIAQHTNFSKAEIEALHYNFQNALPHDGSTTLTIDQFQAVLAASNVKNENQGFIKELFRAMDTNGDGVVNFVELCAGLSVMLKGTTKEKLALSFSIYDQDGSGKLKKSEMFDVMSNLNMSVKVADKNNKGFSDSDLMGFVAKLFAECDKDKDDVMSFSEFLTAVEKHPALVEFK</sequence>
<evidence type="ECO:0000259" key="8">
    <source>
        <dbReference type="PROSITE" id="PS50222"/>
    </source>
</evidence>
<reference evidence="9" key="1">
    <citation type="submission" date="2021-01" db="EMBL/GenBank/DDBJ databases">
        <authorList>
            <person name="Corre E."/>
            <person name="Pelletier E."/>
            <person name="Niang G."/>
            <person name="Scheremetjew M."/>
            <person name="Finn R."/>
            <person name="Kale V."/>
            <person name="Holt S."/>
            <person name="Cochrane G."/>
            <person name="Meng A."/>
            <person name="Brown T."/>
            <person name="Cohen L."/>
        </authorList>
    </citation>
    <scope>NUCLEOTIDE SEQUENCE</scope>
    <source>
        <strain evidence="9">RCC1130</strain>
    </source>
</reference>
<dbReference type="Pfam" id="PF13499">
    <property type="entry name" value="EF-hand_7"/>
    <property type="match status" value="1"/>
</dbReference>